<dbReference type="KEGG" id="tdf:H9L22_15025"/>
<organism evidence="3 4">
    <name type="scientific">Tessaracoccus defluvii</name>
    <dbReference type="NCBI Taxonomy" id="1285901"/>
    <lineage>
        <taxon>Bacteria</taxon>
        <taxon>Bacillati</taxon>
        <taxon>Actinomycetota</taxon>
        <taxon>Actinomycetes</taxon>
        <taxon>Propionibacteriales</taxon>
        <taxon>Propionibacteriaceae</taxon>
        <taxon>Tessaracoccus</taxon>
    </lineage>
</organism>
<dbReference type="AlphaFoldDB" id="A0A7H0H4M0"/>
<gene>
    <name evidence="3" type="ORF">H9L22_15025</name>
</gene>
<dbReference type="Proteomes" id="UP000516117">
    <property type="component" value="Chromosome"/>
</dbReference>
<dbReference type="PANTHER" id="PTHR35535:SF2">
    <property type="entry name" value="DUF306 DOMAIN-CONTAINING PROTEIN"/>
    <property type="match status" value="1"/>
</dbReference>
<keyword evidence="4" id="KW-1185">Reference proteome</keyword>
<reference evidence="3 4" key="1">
    <citation type="submission" date="2020-08" db="EMBL/GenBank/DDBJ databases">
        <title>Genome sequence of Tessaracoccus defluvii JCM 17540T.</title>
        <authorList>
            <person name="Hyun D.-W."/>
            <person name="Bae J.-W."/>
        </authorList>
    </citation>
    <scope>NUCLEOTIDE SEQUENCE [LARGE SCALE GENOMIC DNA]</scope>
    <source>
        <strain evidence="3 4">JCM 17540</strain>
    </source>
</reference>
<accession>A0A7H0H4M0</accession>
<dbReference type="Gene3D" id="2.40.128.270">
    <property type="match status" value="2"/>
</dbReference>
<dbReference type="PROSITE" id="PS51257">
    <property type="entry name" value="PROKAR_LIPOPROTEIN"/>
    <property type="match status" value="1"/>
</dbReference>
<dbReference type="PANTHER" id="PTHR35535">
    <property type="entry name" value="HEAT SHOCK PROTEIN HSLJ"/>
    <property type="match status" value="1"/>
</dbReference>
<feature type="chain" id="PRO_5028954337" evidence="1">
    <location>
        <begin position="23"/>
        <end position="259"/>
    </location>
</feature>
<feature type="signal peptide" evidence="1">
    <location>
        <begin position="1"/>
        <end position="22"/>
    </location>
</feature>
<name>A0A7H0H4M0_9ACTN</name>
<feature type="domain" description="DUF306" evidence="2">
    <location>
        <begin position="143"/>
        <end position="253"/>
    </location>
</feature>
<dbReference type="EMBL" id="CP060789">
    <property type="protein sequence ID" value="QNP55486.1"/>
    <property type="molecule type" value="Genomic_DNA"/>
</dbReference>
<feature type="domain" description="DUF306" evidence="2">
    <location>
        <begin position="36"/>
        <end position="138"/>
    </location>
</feature>
<dbReference type="RefSeq" id="WP_187720616.1">
    <property type="nucleotide sequence ID" value="NZ_BAABBL010000009.1"/>
</dbReference>
<dbReference type="InterPro" id="IPR053147">
    <property type="entry name" value="Hsp_HslJ-like"/>
</dbReference>
<dbReference type="Pfam" id="PF03724">
    <property type="entry name" value="META"/>
    <property type="match status" value="2"/>
</dbReference>
<evidence type="ECO:0000256" key="1">
    <source>
        <dbReference type="SAM" id="SignalP"/>
    </source>
</evidence>
<evidence type="ECO:0000313" key="3">
    <source>
        <dbReference type="EMBL" id="QNP55486.1"/>
    </source>
</evidence>
<dbReference type="InterPro" id="IPR038670">
    <property type="entry name" value="HslJ-like_sf"/>
</dbReference>
<evidence type="ECO:0000259" key="2">
    <source>
        <dbReference type="Pfam" id="PF03724"/>
    </source>
</evidence>
<protein>
    <submittedName>
        <fullName evidence="3">META domain-containing protein</fullName>
    </submittedName>
</protein>
<dbReference type="InterPro" id="IPR005184">
    <property type="entry name" value="DUF306_Meta_HslJ"/>
</dbReference>
<sequence length="259" mass="25955">MSTLRTLALLAGALLATSCASAVPATPPTGGTPVGVTWALEDLGGQKPVDGSPVTLTFADGGAVTGSGGCNRLAGTYEIDGARLTFGEAMSSTAMACSDDVMAVETALLDALVQTRGFAVDDETLTLTSDDGSTLATFAAQAQGLAGTSWVLTGYNNGAQAVVSPILGVEVTLAFGDDGSLSGFGGCNRLFGDYTSADGEISFGLVGSTRMACASPEGVMEQEAAFIAALSTAATYTIEGDKLAMRTADDAMAVNFVRG</sequence>
<evidence type="ECO:0000313" key="4">
    <source>
        <dbReference type="Proteomes" id="UP000516117"/>
    </source>
</evidence>
<proteinExistence type="predicted"/>
<keyword evidence="1" id="KW-0732">Signal</keyword>